<evidence type="ECO:0000313" key="2">
    <source>
        <dbReference type="EMBL" id="UTC28456.1"/>
    </source>
</evidence>
<keyword evidence="3" id="KW-1185">Reference proteome</keyword>
<dbReference type="EMBL" id="ON529850">
    <property type="protein sequence ID" value="UTC28456.1"/>
    <property type="molecule type" value="Genomic_DNA"/>
</dbReference>
<name>A0A9E7N5B4_9CAUD</name>
<evidence type="ECO:0000256" key="1">
    <source>
        <dbReference type="SAM" id="MobiDB-lite"/>
    </source>
</evidence>
<reference evidence="2" key="1">
    <citation type="submission" date="2022-04" db="EMBL/GenBank/DDBJ databases">
        <authorList>
            <person name="Friedrich I."/>
            <person name="Schneider D."/>
            <person name="Poehlein A."/>
            <person name="Hertel R."/>
            <person name="Daniel R."/>
        </authorList>
    </citation>
    <scope>NUCLEOTIDE SEQUENCE</scope>
</reference>
<gene>
    <name evidence="2" type="ORF">GURKE_04540</name>
</gene>
<accession>A0A9E7N5B4</accession>
<organism evidence="2 3">
    <name type="scientific">Brevundimonas phage vB_BpoS-Gurke</name>
    <dbReference type="NCBI Taxonomy" id="2948599"/>
    <lineage>
        <taxon>Viruses</taxon>
        <taxon>Duplodnaviria</taxon>
        <taxon>Heunggongvirae</taxon>
        <taxon>Uroviricota</taxon>
        <taxon>Caudoviricetes</taxon>
        <taxon>Jeanschmidtviridae</taxon>
        <taxon>Kikimoravirus</taxon>
        <taxon>Kikimoravirus gurke</taxon>
    </lineage>
</organism>
<dbReference type="Proteomes" id="UP001055634">
    <property type="component" value="Segment"/>
</dbReference>
<evidence type="ECO:0000313" key="3">
    <source>
        <dbReference type="Proteomes" id="UP001055634"/>
    </source>
</evidence>
<sequence>MFKHRSPLTPSARMTPRAPVQPQASASVPAHVRAEWTGEAPRPSDALARIRDVLA</sequence>
<protein>
    <submittedName>
        <fullName evidence="2">Uncharacterized protein</fullName>
    </submittedName>
</protein>
<feature type="region of interest" description="Disordered" evidence="1">
    <location>
        <begin position="1"/>
        <end position="43"/>
    </location>
</feature>
<proteinExistence type="predicted"/>